<gene>
    <name evidence="2" type="ORF">GCM10022255_039160</name>
</gene>
<feature type="transmembrane region" description="Helical" evidence="1">
    <location>
        <begin position="604"/>
        <end position="624"/>
    </location>
</feature>
<feature type="transmembrane region" description="Helical" evidence="1">
    <location>
        <begin position="424"/>
        <end position="447"/>
    </location>
</feature>
<comment type="caution">
    <text evidence="2">The sequence shown here is derived from an EMBL/GenBank/DDBJ whole genome shotgun (WGS) entry which is preliminary data.</text>
</comment>
<feature type="transmembrane region" description="Helical" evidence="1">
    <location>
        <begin position="682"/>
        <end position="701"/>
    </location>
</feature>
<evidence type="ECO:0008006" key="4">
    <source>
        <dbReference type="Google" id="ProtNLM"/>
    </source>
</evidence>
<keyword evidence="1" id="KW-0812">Transmembrane</keyword>
<feature type="transmembrane region" description="Helical" evidence="1">
    <location>
        <begin position="644"/>
        <end position="662"/>
    </location>
</feature>
<feature type="transmembrane region" description="Helical" evidence="1">
    <location>
        <begin position="453"/>
        <end position="476"/>
    </location>
</feature>
<reference evidence="3" key="1">
    <citation type="journal article" date="2019" name="Int. J. Syst. Evol. Microbiol.">
        <title>The Global Catalogue of Microorganisms (GCM) 10K type strain sequencing project: providing services to taxonomists for standard genome sequencing and annotation.</title>
        <authorList>
            <consortium name="The Broad Institute Genomics Platform"/>
            <consortium name="The Broad Institute Genome Sequencing Center for Infectious Disease"/>
            <person name="Wu L."/>
            <person name="Ma J."/>
        </authorList>
    </citation>
    <scope>NUCLEOTIDE SEQUENCE [LARGE SCALE GENOMIC DNA]</scope>
    <source>
        <strain evidence="3">JCM 17441</strain>
    </source>
</reference>
<accession>A0ABP8D9C9</accession>
<dbReference type="Gene3D" id="3.40.50.300">
    <property type="entry name" value="P-loop containing nucleotide triphosphate hydrolases"/>
    <property type="match status" value="1"/>
</dbReference>
<dbReference type="Proteomes" id="UP001500620">
    <property type="component" value="Unassembled WGS sequence"/>
</dbReference>
<evidence type="ECO:0000256" key="1">
    <source>
        <dbReference type="SAM" id="Phobius"/>
    </source>
</evidence>
<keyword evidence="3" id="KW-1185">Reference proteome</keyword>
<sequence>MFGGWSRRSVTVFGMRRPGLWLVAVEALLVLVLLPVTVNVATGGSAPPGFGALRPHAWLAVAALACIAVGLPVWQYLGEGRVLGGARYSKYHRETQRARVLQLLRERVDAGLAGALADVPWIPPRLALRAEAVRPSADLLPAVPDDRVPADVRDAFERFDRNLLILGGPGAGKSTLLLELARRLLAEDGVPVLLGLGRWTAVAEEGRPRWWRRRRRAGREYFARWCVAEMVRYNGIPRPLAAQWLQDDEVVLLFDGLDEMPAGPRVGFVKALEELQQERGPLAMAMTCRTGEYAGMAPLGVQGAVEIEPLDRSDVDGLLAGDDAAGLDELRRAWRADEGLRELVDSPLLLALLAAQLRGGEHDVAAEGGRSRLLERYLTVALASRAYPPQRPAPTLRLRRWLGTVAEASTPFGRQWSAALRADVSHAFVTGFLPALAAGAAAVLVAAPVPRFGLTQVAAVVVLVAAFGLPAGWTVFASLTRRRLSPVGVTMGLATGLACGAAAAGAIAGVLAAGLSDEVLGVGVCVLIVVGAYSLVYHAYLADQRTHPEATAEVNARYRRASSSRRQVRADPEVRAEINATTPAVLLAGLALAGPLIMHRTVGIALAEAVGLLLGAAVTAARGLAGLPGEHPAARAVRLVHPRLILGFVVLLIAGICGDMISNDTLSDWLLPHLQSLAGSRPWVLELPAVLFGFIGGQVAAHRVLRWKRFSSPFAAAVARLLLATEGRLPWRVRRYLTYVAGTGIMRRDGDRFVFRHELLAEHCRRTESGGARG</sequence>
<evidence type="ECO:0000313" key="2">
    <source>
        <dbReference type="EMBL" id="GAA4250456.1"/>
    </source>
</evidence>
<feature type="transmembrane region" description="Helical" evidence="1">
    <location>
        <begin position="58"/>
        <end position="77"/>
    </location>
</feature>
<proteinExistence type="predicted"/>
<dbReference type="EMBL" id="BAABAT010000009">
    <property type="protein sequence ID" value="GAA4250456.1"/>
    <property type="molecule type" value="Genomic_DNA"/>
</dbReference>
<dbReference type="SUPFAM" id="SSF52540">
    <property type="entry name" value="P-loop containing nucleoside triphosphate hydrolases"/>
    <property type="match status" value="1"/>
</dbReference>
<feature type="transmembrane region" description="Helical" evidence="1">
    <location>
        <begin position="20"/>
        <end position="38"/>
    </location>
</feature>
<dbReference type="InterPro" id="IPR027417">
    <property type="entry name" value="P-loop_NTPase"/>
</dbReference>
<feature type="transmembrane region" description="Helical" evidence="1">
    <location>
        <begin position="519"/>
        <end position="540"/>
    </location>
</feature>
<organism evidence="2 3">
    <name type="scientific">Dactylosporangium darangshiense</name>
    <dbReference type="NCBI Taxonomy" id="579108"/>
    <lineage>
        <taxon>Bacteria</taxon>
        <taxon>Bacillati</taxon>
        <taxon>Actinomycetota</taxon>
        <taxon>Actinomycetes</taxon>
        <taxon>Micromonosporales</taxon>
        <taxon>Micromonosporaceae</taxon>
        <taxon>Dactylosporangium</taxon>
    </lineage>
</organism>
<keyword evidence="1" id="KW-1133">Transmembrane helix</keyword>
<evidence type="ECO:0000313" key="3">
    <source>
        <dbReference type="Proteomes" id="UP001500620"/>
    </source>
</evidence>
<name>A0ABP8D9C9_9ACTN</name>
<keyword evidence="1" id="KW-0472">Membrane</keyword>
<feature type="transmembrane region" description="Helical" evidence="1">
    <location>
        <begin position="578"/>
        <end position="598"/>
    </location>
</feature>
<feature type="transmembrane region" description="Helical" evidence="1">
    <location>
        <begin position="488"/>
        <end position="513"/>
    </location>
</feature>
<protein>
    <recommendedName>
        <fullName evidence="4">NACHT domain-containing protein</fullName>
    </recommendedName>
</protein>